<gene>
    <name evidence="8" type="primary">thrC</name>
    <name evidence="8" type="ORF">ENL31_01085</name>
</gene>
<proteinExistence type="inferred from homology"/>
<accession>A0A7J3T8Z0</accession>
<dbReference type="SUPFAM" id="SSF53686">
    <property type="entry name" value="Tryptophan synthase beta subunit-like PLP-dependent enzymes"/>
    <property type="match status" value="1"/>
</dbReference>
<keyword evidence="3 6" id="KW-0663">Pyridoxal phosphate</keyword>
<dbReference type="EMBL" id="DRTM01000083">
    <property type="protein sequence ID" value="HHE75706.1"/>
    <property type="molecule type" value="Genomic_DNA"/>
</dbReference>
<dbReference type="PANTHER" id="PTHR48078:SF6">
    <property type="entry name" value="L-THREONINE DEHYDRATASE CATABOLIC TDCB"/>
    <property type="match status" value="1"/>
</dbReference>
<dbReference type="Gene3D" id="3.40.50.1100">
    <property type="match status" value="2"/>
</dbReference>
<comment type="similarity">
    <text evidence="2">Belongs to the threonine synthase family.</text>
</comment>
<reference evidence="8" key="1">
    <citation type="journal article" date="2020" name="mSystems">
        <title>Genome- and Community-Level Interaction Insights into Carbon Utilization and Element Cycling Functions of Hydrothermarchaeota in Hydrothermal Sediment.</title>
        <authorList>
            <person name="Zhou Z."/>
            <person name="Liu Y."/>
            <person name="Xu W."/>
            <person name="Pan J."/>
            <person name="Luo Z.H."/>
            <person name="Li M."/>
        </authorList>
    </citation>
    <scope>NUCLEOTIDE SEQUENCE [LARGE SCALE GENOMIC DNA]</scope>
    <source>
        <strain evidence="8">HyVt-85</strain>
    </source>
</reference>
<dbReference type="EC" id="4.2.3.1" evidence="5"/>
<dbReference type="Pfam" id="PF00291">
    <property type="entry name" value="PALP"/>
    <property type="match status" value="1"/>
</dbReference>
<dbReference type="GO" id="GO:0009097">
    <property type="term" value="P:isoleucine biosynthetic process"/>
    <property type="evidence" value="ECO:0007669"/>
    <property type="project" value="TreeGrafter"/>
</dbReference>
<feature type="domain" description="Tryptophan synthase beta chain-like PALP" evidence="7">
    <location>
        <begin position="57"/>
        <end position="352"/>
    </location>
</feature>
<dbReference type="InterPro" id="IPR004450">
    <property type="entry name" value="Thr_synthase-like"/>
</dbReference>
<dbReference type="InterPro" id="IPR050147">
    <property type="entry name" value="Ser/Thr_Dehydratase"/>
</dbReference>
<evidence type="ECO:0000256" key="2">
    <source>
        <dbReference type="ARBA" id="ARBA00005517"/>
    </source>
</evidence>
<evidence type="ECO:0000256" key="1">
    <source>
        <dbReference type="ARBA" id="ARBA00001933"/>
    </source>
</evidence>
<comment type="caution">
    <text evidence="8">The sequence shown here is derived from an EMBL/GenBank/DDBJ whole genome shotgun (WGS) entry which is preliminary data.</text>
</comment>
<evidence type="ECO:0000259" key="7">
    <source>
        <dbReference type="Pfam" id="PF00291"/>
    </source>
</evidence>
<protein>
    <recommendedName>
        <fullName evidence="5">Threonine synthase</fullName>
        <ecNumber evidence="5">4.2.3.1</ecNumber>
    </recommendedName>
</protein>
<evidence type="ECO:0000256" key="5">
    <source>
        <dbReference type="NCBIfam" id="TIGR00260"/>
    </source>
</evidence>
<dbReference type="GO" id="GO:0004794">
    <property type="term" value="F:threonine deaminase activity"/>
    <property type="evidence" value="ECO:0007669"/>
    <property type="project" value="TreeGrafter"/>
</dbReference>
<dbReference type="PANTHER" id="PTHR48078">
    <property type="entry name" value="THREONINE DEHYDRATASE, MITOCHONDRIAL-RELATED"/>
    <property type="match status" value="1"/>
</dbReference>
<dbReference type="GO" id="GO:0006565">
    <property type="term" value="P:L-serine catabolic process"/>
    <property type="evidence" value="ECO:0007669"/>
    <property type="project" value="TreeGrafter"/>
</dbReference>
<dbReference type="Proteomes" id="UP000886130">
    <property type="component" value="Unassembled WGS sequence"/>
</dbReference>
<evidence type="ECO:0000256" key="6">
    <source>
        <dbReference type="PIRSR" id="PIRSR604450-51"/>
    </source>
</evidence>
<organism evidence="8">
    <name type="scientific">Candidatus Aciduliprofundum boonei</name>
    <dbReference type="NCBI Taxonomy" id="379547"/>
    <lineage>
        <taxon>Archaea</taxon>
        <taxon>Methanobacteriati</taxon>
        <taxon>Thermoplasmatota</taxon>
        <taxon>DHVE2 group</taxon>
        <taxon>Candidatus Aciduliprofundum</taxon>
    </lineage>
</organism>
<keyword evidence="4 8" id="KW-0456">Lyase</keyword>
<evidence type="ECO:0000313" key="8">
    <source>
        <dbReference type="EMBL" id="HHE75706.1"/>
    </source>
</evidence>
<dbReference type="GO" id="GO:0003941">
    <property type="term" value="F:L-serine ammonia-lyase activity"/>
    <property type="evidence" value="ECO:0007669"/>
    <property type="project" value="TreeGrafter"/>
</dbReference>
<dbReference type="AlphaFoldDB" id="A0A7J3T8Z0"/>
<dbReference type="GO" id="GO:0006567">
    <property type="term" value="P:L-threonine catabolic process"/>
    <property type="evidence" value="ECO:0007669"/>
    <property type="project" value="TreeGrafter"/>
</dbReference>
<dbReference type="GO" id="GO:0009088">
    <property type="term" value="P:threonine biosynthetic process"/>
    <property type="evidence" value="ECO:0007669"/>
    <property type="project" value="UniProtKB-UniRule"/>
</dbReference>
<dbReference type="NCBIfam" id="TIGR00260">
    <property type="entry name" value="thrC"/>
    <property type="match status" value="1"/>
</dbReference>
<sequence length="378" mass="42201">MLICTHCGRKYPAEFLRCPICNEPLQLPYFEGKIKKGNKVWKRFADFYPFTLLLKNSLGEGDTPLLYLPKLSQQLKINIYAKNETQNPTWSFKDRGTFVAMQYVLNISRRVGTVSTGNMGASVAAYAAHLGVKSYILVSKEIPEEKLAPIGIYGSEILRVMGDYGELYYKSIEVGKEKGIYFINSDNPFRVEGYKSIAYELAEKIDGDYVIIPTSSGGLFRGIHKGYVELKRSDLIEDIPELICAQAAGCSPIYNAFSQGKERIERVEHPNTIAHAIRNPYPPSGDAVLRILKEGNHCEIAEDHEILEAQKELAKDGLFVQPASAVSLAVVKKLVAQEKIEKGSKVILVLTGAGLKYIPPIRINIRDCSINDLSRCFE</sequence>
<comment type="cofactor">
    <cofactor evidence="1 6">
        <name>pyridoxal 5'-phosphate</name>
        <dbReference type="ChEBI" id="CHEBI:597326"/>
    </cofactor>
</comment>
<dbReference type="InterPro" id="IPR036052">
    <property type="entry name" value="TrpB-like_PALP_sf"/>
</dbReference>
<evidence type="ECO:0000256" key="3">
    <source>
        <dbReference type="ARBA" id="ARBA00022898"/>
    </source>
</evidence>
<dbReference type="GO" id="GO:0004795">
    <property type="term" value="F:threonine synthase activity"/>
    <property type="evidence" value="ECO:0007669"/>
    <property type="project" value="UniProtKB-UniRule"/>
</dbReference>
<dbReference type="CDD" id="cd01563">
    <property type="entry name" value="Thr-synth_1"/>
    <property type="match status" value="1"/>
</dbReference>
<name>A0A7J3T8Z0_9ARCH</name>
<feature type="modified residue" description="N6-(pyridoxal phosphate)lysine" evidence="6">
    <location>
        <position position="93"/>
    </location>
</feature>
<evidence type="ECO:0000256" key="4">
    <source>
        <dbReference type="ARBA" id="ARBA00023239"/>
    </source>
</evidence>
<dbReference type="InterPro" id="IPR001926">
    <property type="entry name" value="TrpB-like_PALP"/>
</dbReference>